<sequence>MRLVRRCNTLVKLSKSHANPHGVLQELLCAAADTGLLLLVQGLTAERVNAVREAPLHQGIVHS</sequence>
<dbReference type="AlphaFoldDB" id="A0A0A9GS29"/>
<proteinExistence type="predicted"/>
<evidence type="ECO:0000313" key="1">
    <source>
        <dbReference type="EMBL" id="JAE27960.1"/>
    </source>
</evidence>
<reference evidence="1" key="1">
    <citation type="submission" date="2014-09" db="EMBL/GenBank/DDBJ databases">
        <authorList>
            <person name="Magalhaes I.L.F."/>
            <person name="Oliveira U."/>
            <person name="Santos F.R."/>
            <person name="Vidigal T.H.D.A."/>
            <person name="Brescovit A.D."/>
            <person name="Santos A.J."/>
        </authorList>
    </citation>
    <scope>NUCLEOTIDE SEQUENCE</scope>
    <source>
        <tissue evidence="1">Shoot tissue taken approximately 20 cm above the soil surface</tissue>
    </source>
</reference>
<protein>
    <submittedName>
        <fullName evidence="1">Uncharacterized protein</fullName>
    </submittedName>
</protein>
<accession>A0A0A9GS29</accession>
<organism evidence="1">
    <name type="scientific">Arundo donax</name>
    <name type="common">Giant reed</name>
    <name type="synonym">Donax arundinaceus</name>
    <dbReference type="NCBI Taxonomy" id="35708"/>
    <lineage>
        <taxon>Eukaryota</taxon>
        <taxon>Viridiplantae</taxon>
        <taxon>Streptophyta</taxon>
        <taxon>Embryophyta</taxon>
        <taxon>Tracheophyta</taxon>
        <taxon>Spermatophyta</taxon>
        <taxon>Magnoliopsida</taxon>
        <taxon>Liliopsida</taxon>
        <taxon>Poales</taxon>
        <taxon>Poaceae</taxon>
        <taxon>PACMAD clade</taxon>
        <taxon>Arundinoideae</taxon>
        <taxon>Arundineae</taxon>
        <taxon>Arundo</taxon>
    </lineage>
</organism>
<dbReference type="EMBL" id="GBRH01169936">
    <property type="protein sequence ID" value="JAE27960.1"/>
    <property type="molecule type" value="Transcribed_RNA"/>
</dbReference>
<reference evidence="1" key="2">
    <citation type="journal article" date="2015" name="Data Brief">
        <title>Shoot transcriptome of the giant reed, Arundo donax.</title>
        <authorList>
            <person name="Barrero R.A."/>
            <person name="Guerrero F.D."/>
            <person name="Moolhuijzen P."/>
            <person name="Goolsby J.A."/>
            <person name="Tidwell J."/>
            <person name="Bellgard S.E."/>
            <person name="Bellgard M.I."/>
        </authorList>
    </citation>
    <scope>NUCLEOTIDE SEQUENCE</scope>
    <source>
        <tissue evidence="1">Shoot tissue taken approximately 20 cm above the soil surface</tissue>
    </source>
</reference>
<name>A0A0A9GS29_ARUDO</name>